<feature type="region of interest" description="Disordered" evidence="1">
    <location>
        <begin position="278"/>
        <end position="297"/>
    </location>
</feature>
<protein>
    <submittedName>
        <fullName evidence="2">Uncharacterized protein</fullName>
    </submittedName>
</protein>
<reference evidence="2" key="1">
    <citation type="journal article" date="2023" name="Mol. Phylogenet. Evol.">
        <title>Genome-scale phylogeny and comparative genomics of the fungal order Sordariales.</title>
        <authorList>
            <person name="Hensen N."/>
            <person name="Bonometti L."/>
            <person name="Westerberg I."/>
            <person name="Brannstrom I.O."/>
            <person name="Guillou S."/>
            <person name="Cros-Aarteil S."/>
            <person name="Calhoun S."/>
            <person name="Haridas S."/>
            <person name="Kuo A."/>
            <person name="Mondo S."/>
            <person name="Pangilinan J."/>
            <person name="Riley R."/>
            <person name="LaButti K."/>
            <person name="Andreopoulos B."/>
            <person name="Lipzen A."/>
            <person name="Chen C."/>
            <person name="Yan M."/>
            <person name="Daum C."/>
            <person name="Ng V."/>
            <person name="Clum A."/>
            <person name="Steindorff A."/>
            <person name="Ohm R.A."/>
            <person name="Martin F."/>
            <person name="Silar P."/>
            <person name="Natvig D.O."/>
            <person name="Lalanne C."/>
            <person name="Gautier V."/>
            <person name="Ament-Velasquez S.L."/>
            <person name="Kruys A."/>
            <person name="Hutchinson M.I."/>
            <person name="Powell A.J."/>
            <person name="Barry K."/>
            <person name="Miller A.N."/>
            <person name="Grigoriev I.V."/>
            <person name="Debuchy R."/>
            <person name="Gladieux P."/>
            <person name="Hiltunen Thoren M."/>
            <person name="Johannesson H."/>
        </authorList>
    </citation>
    <scope>NUCLEOTIDE SEQUENCE</scope>
    <source>
        <strain evidence="2">CBS 314.62</strain>
    </source>
</reference>
<evidence type="ECO:0000256" key="1">
    <source>
        <dbReference type="SAM" id="MobiDB-lite"/>
    </source>
</evidence>
<name>A0AAE0X6K8_9PEZI</name>
<reference evidence="2" key="2">
    <citation type="submission" date="2023-06" db="EMBL/GenBank/DDBJ databases">
        <authorList>
            <consortium name="Lawrence Berkeley National Laboratory"/>
            <person name="Haridas S."/>
            <person name="Hensen N."/>
            <person name="Bonometti L."/>
            <person name="Westerberg I."/>
            <person name="Brannstrom I.O."/>
            <person name="Guillou S."/>
            <person name="Cros-Aarteil S."/>
            <person name="Calhoun S."/>
            <person name="Kuo A."/>
            <person name="Mondo S."/>
            <person name="Pangilinan J."/>
            <person name="Riley R."/>
            <person name="Labutti K."/>
            <person name="Andreopoulos B."/>
            <person name="Lipzen A."/>
            <person name="Chen C."/>
            <person name="Yanf M."/>
            <person name="Daum C."/>
            <person name="Ng V."/>
            <person name="Clum A."/>
            <person name="Steindorff A."/>
            <person name="Ohm R."/>
            <person name="Martin F."/>
            <person name="Silar P."/>
            <person name="Natvig D."/>
            <person name="Lalanne C."/>
            <person name="Gautier V."/>
            <person name="Ament-Velasquez S.L."/>
            <person name="Kruys A."/>
            <person name="Hutchinson M.I."/>
            <person name="Powell A.J."/>
            <person name="Barry K."/>
            <person name="Miller A.N."/>
            <person name="Grigoriev I.V."/>
            <person name="Debuchy R."/>
            <person name="Gladieux P."/>
            <person name="Thoren M.H."/>
            <person name="Johannesson H."/>
        </authorList>
    </citation>
    <scope>NUCLEOTIDE SEQUENCE</scope>
    <source>
        <strain evidence="2">CBS 314.62</strain>
    </source>
</reference>
<dbReference type="AlphaFoldDB" id="A0AAE0X6K8"/>
<feature type="compositionally biased region" description="Basic and acidic residues" evidence="1">
    <location>
        <begin position="255"/>
        <end position="265"/>
    </location>
</feature>
<accession>A0AAE0X6K8</accession>
<evidence type="ECO:0000313" key="3">
    <source>
        <dbReference type="Proteomes" id="UP001270362"/>
    </source>
</evidence>
<evidence type="ECO:0000313" key="2">
    <source>
        <dbReference type="EMBL" id="KAK3686136.1"/>
    </source>
</evidence>
<dbReference type="Proteomes" id="UP001270362">
    <property type="component" value="Unassembled WGS sequence"/>
</dbReference>
<comment type="caution">
    <text evidence="2">The sequence shown here is derived from an EMBL/GenBank/DDBJ whole genome shotgun (WGS) entry which is preliminary data.</text>
</comment>
<sequence>MTKSKPAFRKLYLFVRLAKAQAPSKRVRLTRKNLALFDKSASSAAKTASTTTSGFAVQAYKNGILPPALSKPPTNLGDIRKRHRQRSGTASPTKVYNQPFTGFPKDVGFNNGLSAPQPDFIEGLGMQEYRPFPVDEHVSGAVLYKDNLLSLTLPHLAGEWKGPGKDMVGARLQSGYDGAALVFARNQALALIGKPDPPGHAAVTTFTTDGTSLNLFVHYASPSEDGAALEYHQYPVNSTNLVGSHQGLKTGRRGLRNEQDHAKERSYALRDQLKEHWRQRQDHLQAVVEDPEAAERR</sequence>
<proteinExistence type="predicted"/>
<feature type="region of interest" description="Disordered" evidence="1">
    <location>
        <begin position="241"/>
        <end position="265"/>
    </location>
</feature>
<organism evidence="2 3">
    <name type="scientific">Podospora appendiculata</name>
    <dbReference type="NCBI Taxonomy" id="314037"/>
    <lineage>
        <taxon>Eukaryota</taxon>
        <taxon>Fungi</taxon>
        <taxon>Dikarya</taxon>
        <taxon>Ascomycota</taxon>
        <taxon>Pezizomycotina</taxon>
        <taxon>Sordariomycetes</taxon>
        <taxon>Sordariomycetidae</taxon>
        <taxon>Sordariales</taxon>
        <taxon>Podosporaceae</taxon>
        <taxon>Podospora</taxon>
    </lineage>
</organism>
<dbReference type="EMBL" id="JAULSO010000003">
    <property type="protein sequence ID" value="KAK3686136.1"/>
    <property type="molecule type" value="Genomic_DNA"/>
</dbReference>
<gene>
    <name evidence="2" type="ORF">B0T22DRAFT_500801</name>
</gene>
<keyword evidence="3" id="KW-1185">Reference proteome</keyword>